<dbReference type="RefSeq" id="WP_138539384.1">
    <property type="nucleotide sequence ID" value="NZ_CP045429.1"/>
</dbReference>
<dbReference type="EMBL" id="CP045429">
    <property type="protein sequence ID" value="QPB82551.1"/>
    <property type="molecule type" value="Genomic_DNA"/>
</dbReference>
<dbReference type="AlphaFoldDB" id="A0A5S3URB2"/>
<dbReference type="Gene3D" id="2.60.40.10">
    <property type="entry name" value="Immunoglobulins"/>
    <property type="match status" value="1"/>
</dbReference>
<reference evidence="1 2" key="1">
    <citation type="submission" date="2019-10" db="EMBL/GenBank/DDBJ databases">
        <title>Pseudoalteromonas rubra S4059.</title>
        <authorList>
            <person name="Paulsen S."/>
            <person name="Wang X."/>
        </authorList>
    </citation>
    <scope>NUCLEOTIDE SEQUENCE [LARGE SCALE GENOMIC DNA]</scope>
    <source>
        <strain evidence="1 2">S4059</strain>
    </source>
</reference>
<evidence type="ECO:0000313" key="1">
    <source>
        <dbReference type="EMBL" id="QPB82551.1"/>
    </source>
</evidence>
<evidence type="ECO:0000313" key="2">
    <source>
        <dbReference type="Proteomes" id="UP000305729"/>
    </source>
</evidence>
<gene>
    <name evidence="1" type="ORF">CWC22_005915</name>
</gene>
<proteinExistence type="predicted"/>
<name>A0A5S3URB2_9GAMM</name>
<dbReference type="Proteomes" id="UP000305729">
    <property type="component" value="Chromosome 1"/>
</dbReference>
<organism evidence="1 2">
    <name type="scientific">Pseudoalteromonas rubra</name>
    <dbReference type="NCBI Taxonomy" id="43658"/>
    <lineage>
        <taxon>Bacteria</taxon>
        <taxon>Pseudomonadati</taxon>
        <taxon>Pseudomonadota</taxon>
        <taxon>Gammaproteobacteria</taxon>
        <taxon>Alteromonadales</taxon>
        <taxon>Pseudoalteromonadaceae</taxon>
        <taxon>Pseudoalteromonas</taxon>
    </lineage>
</organism>
<dbReference type="InterPro" id="IPR013783">
    <property type="entry name" value="Ig-like_fold"/>
</dbReference>
<accession>A0A5S3URB2</accession>
<protein>
    <submittedName>
        <fullName evidence="1">Uncharacterized protein</fullName>
    </submittedName>
</protein>
<sequence length="288" mass="32065">MSKSFATNYNWLALSSLLSFGICAAEQQEVSFTLQWSSVEGATHYLLEEGSRDGAWQSVHNEPIAAQKSVIRKNSHGLYIYRVSGCISDSSNTIHCGNDVAEFSDPLIIDSTQSGVFKLSLNAQGSVLSWTELPTSRFYQLETTPCASGCTDTEQLTWQAVSLSSNAARYDVSAQKMAALYRVRACFSDTVCSEWSNNLLYDPNAQTLSYEVNRLFINGYKVLFRLAGDSCKTTENGMYWYVDYGKSDGAVKYNLLKAAQAGKRRIFVKVPSCLPGKYQEVIDVYQDY</sequence>